<name>A0ABN8V949_STRGL</name>
<reference evidence="1" key="1">
    <citation type="submission" date="2022-03" db="EMBL/GenBank/DDBJ databases">
        <authorList>
            <person name="Leyn A S."/>
        </authorList>
    </citation>
    <scope>NUCLEOTIDE SEQUENCE</scope>
    <source>
        <strain evidence="1">Streptomyces globisporus 4-3</strain>
    </source>
</reference>
<dbReference type="EMBL" id="CAKXYP010000024">
    <property type="protein sequence ID" value="CAH9419352.1"/>
    <property type="molecule type" value="Genomic_DNA"/>
</dbReference>
<comment type="caution">
    <text evidence="1">The sequence shown here is derived from an EMBL/GenBank/DDBJ whole genome shotgun (WGS) entry which is preliminary data.</text>
</comment>
<evidence type="ECO:0000313" key="1">
    <source>
        <dbReference type="EMBL" id="CAH9419352.1"/>
    </source>
</evidence>
<sequence length="40" mass="4305">MGRSSCVVEGVDLATRIELAGNTPGSVLRNRHARLPEGRE</sequence>
<accession>A0ABN8V949</accession>
<gene>
    <name evidence="1" type="ORF">SGL43_06407</name>
</gene>
<proteinExistence type="predicted"/>
<dbReference type="Proteomes" id="UP001154015">
    <property type="component" value="Unassembled WGS sequence"/>
</dbReference>
<protein>
    <submittedName>
        <fullName evidence="1">Uncharacterized protein</fullName>
    </submittedName>
</protein>
<keyword evidence="2" id="KW-1185">Reference proteome</keyword>
<evidence type="ECO:0000313" key="2">
    <source>
        <dbReference type="Proteomes" id="UP001154015"/>
    </source>
</evidence>
<organism evidence="1 2">
    <name type="scientific">Streptomyces globisporus</name>
    <dbReference type="NCBI Taxonomy" id="1908"/>
    <lineage>
        <taxon>Bacteria</taxon>
        <taxon>Bacillati</taxon>
        <taxon>Actinomycetota</taxon>
        <taxon>Actinomycetes</taxon>
        <taxon>Kitasatosporales</taxon>
        <taxon>Streptomycetaceae</taxon>
        <taxon>Streptomyces</taxon>
    </lineage>
</organism>